<dbReference type="AlphaFoldDB" id="A0A401YX20"/>
<evidence type="ECO:0000313" key="2">
    <source>
        <dbReference type="Proteomes" id="UP000286931"/>
    </source>
</evidence>
<accession>A0A401YX20</accession>
<keyword evidence="2" id="KW-1185">Reference proteome</keyword>
<name>A0A401YX20_9ACTN</name>
<reference evidence="1 2" key="1">
    <citation type="submission" date="2018-12" db="EMBL/GenBank/DDBJ databases">
        <title>Draft genome sequence of Embleya hyalina NBRC 13850T.</title>
        <authorList>
            <person name="Komaki H."/>
            <person name="Hosoyama A."/>
            <person name="Kimura A."/>
            <person name="Ichikawa N."/>
            <person name="Tamura T."/>
        </authorList>
    </citation>
    <scope>NUCLEOTIDE SEQUENCE [LARGE SCALE GENOMIC DNA]</scope>
    <source>
        <strain evidence="1 2">NBRC 13850</strain>
    </source>
</reference>
<gene>
    <name evidence="1" type="ORF">EHYA_06875</name>
</gene>
<evidence type="ECO:0000313" key="1">
    <source>
        <dbReference type="EMBL" id="GCD99162.1"/>
    </source>
</evidence>
<comment type="caution">
    <text evidence="1">The sequence shown here is derived from an EMBL/GenBank/DDBJ whole genome shotgun (WGS) entry which is preliminary data.</text>
</comment>
<sequence>MLRHSGLGLHVPDCLAQRVPDGHGSGTLWLHAPETGPGHSIAAAGFAPGHTPNILRNGPRGLWEEVEAAWRWWDGQGRPTVHDFGLAATVTTTADAAVVEQLAWYRARDHPLTPAVHDRHPARTAR</sequence>
<organism evidence="1 2">
    <name type="scientific">Embleya hyalina</name>
    <dbReference type="NCBI Taxonomy" id="516124"/>
    <lineage>
        <taxon>Bacteria</taxon>
        <taxon>Bacillati</taxon>
        <taxon>Actinomycetota</taxon>
        <taxon>Actinomycetes</taxon>
        <taxon>Kitasatosporales</taxon>
        <taxon>Streptomycetaceae</taxon>
        <taxon>Embleya</taxon>
    </lineage>
</organism>
<dbReference type="EMBL" id="BIFH01000031">
    <property type="protein sequence ID" value="GCD99162.1"/>
    <property type="molecule type" value="Genomic_DNA"/>
</dbReference>
<dbReference type="Proteomes" id="UP000286931">
    <property type="component" value="Unassembled WGS sequence"/>
</dbReference>
<dbReference type="RefSeq" id="WP_174861475.1">
    <property type="nucleotide sequence ID" value="NZ_BIFH01000031.1"/>
</dbReference>
<proteinExistence type="predicted"/>
<protein>
    <submittedName>
        <fullName evidence="1">Uncharacterized protein</fullName>
    </submittedName>
</protein>